<name>E9I4V3_DAPPU</name>
<accession>E9I4V3</accession>
<feature type="compositionally biased region" description="Basic and acidic residues" evidence="1">
    <location>
        <begin position="80"/>
        <end position="94"/>
    </location>
</feature>
<feature type="region of interest" description="Disordered" evidence="1">
    <location>
        <begin position="1"/>
        <end position="97"/>
    </location>
</feature>
<dbReference type="HOGENOM" id="CLU_060623_0_0_1"/>
<dbReference type="EMBL" id="GL735214">
    <property type="protein sequence ID" value="EFX60977.1"/>
    <property type="molecule type" value="Genomic_DNA"/>
</dbReference>
<feature type="non-terminal residue" evidence="2">
    <location>
        <position position="268"/>
    </location>
</feature>
<keyword evidence="3" id="KW-1185">Reference proteome</keyword>
<feature type="region of interest" description="Disordered" evidence="1">
    <location>
        <begin position="110"/>
        <end position="161"/>
    </location>
</feature>
<feature type="compositionally biased region" description="Polar residues" evidence="1">
    <location>
        <begin position="46"/>
        <end position="63"/>
    </location>
</feature>
<dbReference type="InParanoid" id="E9I4V3"/>
<dbReference type="AlphaFoldDB" id="E9I4V3"/>
<gene>
    <name evidence="2" type="ORF">DAPPUDRAFT_274867</name>
</gene>
<dbReference type="Proteomes" id="UP000000305">
    <property type="component" value="Unassembled WGS sequence"/>
</dbReference>
<feature type="compositionally biased region" description="Acidic residues" evidence="1">
    <location>
        <begin position="240"/>
        <end position="249"/>
    </location>
</feature>
<evidence type="ECO:0000256" key="1">
    <source>
        <dbReference type="SAM" id="MobiDB-lite"/>
    </source>
</evidence>
<protein>
    <submittedName>
        <fullName evidence="2">Uncharacterized protein</fullName>
    </submittedName>
</protein>
<feature type="region of interest" description="Disordered" evidence="1">
    <location>
        <begin position="240"/>
        <end position="268"/>
    </location>
</feature>
<evidence type="ECO:0000313" key="3">
    <source>
        <dbReference type="Proteomes" id="UP000000305"/>
    </source>
</evidence>
<feature type="region of interest" description="Disordered" evidence="1">
    <location>
        <begin position="177"/>
        <end position="200"/>
    </location>
</feature>
<dbReference type="KEGG" id="dpx:DAPPUDRAFT_274867"/>
<dbReference type="PhylomeDB" id="E9I4V3"/>
<reference evidence="2 3" key="1">
    <citation type="journal article" date="2011" name="Science">
        <title>The ecoresponsive genome of Daphnia pulex.</title>
        <authorList>
            <person name="Colbourne J.K."/>
            <person name="Pfrender M.E."/>
            <person name="Gilbert D."/>
            <person name="Thomas W.K."/>
            <person name="Tucker A."/>
            <person name="Oakley T.H."/>
            <person name="Tokishita S."/>
            <person name="Aerts A."/>
            <person name="Arnold G.J."/>
            <person name="Basu M.K."/>
            <person name="Bauer D.J."/>
            <person name="Caceres C.E."/>
            <person name="Carmel L."/>
            <person name="Casola C."/>
            <person name="Choi J.H."/>
            <person name="Detter J.C."/>
            <person name="Dong Q."/>
            <person name="Dusheyko S."/>
            <person name="Eads B.D."/>
            <person name="Frohlich T."/>
            <person name="Geiler-Samerotte K.A."/>
            <person name="Gerlach D."/>
            <person name="Hatcher P."/>
            <person name="Jogdeo S."/>
            <person name="Krijgsveld J."/>
            <person name="Kriventseva E.V."/>
            <person name="Kultz D."/>
            <person name="Laforsch C."/>
            <person name="Lindquist E."/>
            <person name="Lopez J."/>
            <person name="Manak J.R."/>
            <person name="Muller J."/>
            <person name="Pangilinan J."/>
            <person name="Patwardhan R.P."/>
            <person name="Pitluck S."/>
            <person name="Pritham E.J."/>
            <person name="Rechtsteiner A."/>
            <person name="Rho M."/>
            <person name="Rogozin I.B."/>
            <person name="Sakarya O."/>
            <person name="Salamov A."/>
            <person name="Schaack S."/>
            <person name="Shapiro H."/>
            <person name="Shiga Y."/>
            <person name="Skalitzky C."/>
            <person name="Smith Z."/>
            <person name="Souvorov A."/>
            <person name="Sung W."/>
            <person name="Tang Z."/>
            <person name="Tsuchiya D."/>
            <person name="Tu H."/>
            <person name="Vos H."/>
            <person name="Wang M."/>
            <person name="Wolf Y.I."/>
            <person name="Yamagata H."/>
            <person name="Yamada T."/>
            <person name="Ye Y."/>
            <person name="Shaw J.R."/>
            <person name="Andrews J."/>
            <person name="Crease T.J."/>
            <person name="Tang H."/>
            <person name="Lucas S.M."/>
            <person name="Robertson H.M."/>
            <person name="Bork P."/>
            <person name="Koonin E.V."/>
            <person name="Zdobnov E.M."/>
            <person name="Grigoriev I.V."/>
            <person name="Lynch M."/>
            <person name="Boore J.L."/>
        </authorList>
    </citation>
    <scope>NUCLEOTIDE SEQUENCE [LARGE SCALE GENOMIC DNA]</scope>
</reference>
<sequence length="268" mass="30077">MAKNKKRDPRYIKSRAVKNSAKKAAAAAVLKRQQLKEAKEREAGNNEPSIDTDTGHEAQNNVEESVASEEPGPADEEEPIAEKERETANEEPPVKAKTVVNLKKVTVRLERLAFNPNGSTKAKKNKAQDADLEGGSSPPEKRRRMTRSTAKVGCSSDGQVTDDEVTRYFARKKIGLTNAKLRHRGPRSSKGHPSMAPKKVNSDAVKLRMQQKADAKLIAHHKAINKHWKGVSYWTDVEEDYQENDDENQETQYREYSYEFTPEKPVGP</sequence>
<feature type="compositionally biased region" description="Low complexity" evidence="1">
    <location>
        <begin position="17"/>
        <end position="32"/>
    </location>
</feature>
<feature type="compositionally biased region" description="Basic residues" evidence="1">
    <location>
        <begin position="177"/>
        <end position="190"/>
    </location>
</feature>
<evidence type="ECO:0000313" key="2">
    <source>
        <dbReference type="EMBL" id="EFX60977.1"/>
    </source>
</evidence>
<feature type="compositionally biased region" description="Basic residues" evidence="1">
    <location>
        <begin position="1"/>
        <end position="16"/>
    </location>
</feature>
<organism evidence="2 3">
    <name type="scientific">Daphnia pulex</name>
    <name type="common">Water flea</name>
    <dbReference type="NCBI Taxonomy" id="6669"/>
    <lineage>
        <taxon>Eukaryota</taxon>
        <taxon>Metazoa</taxon>
        <taxon>Ecdysozoa</taxon>
        <taxon>Arthropoda</taxon>
        <taxon>Crustacea</taxon>
        <taxon>Branchiopoda</taxon>
        <taxon>Diplostraca</taxon>
        <taxon>Cladocera</taxon>
        <taxon>Anomopoda</taxon>
        <taxon>Daphniidae</taxon>
        <taxon>Daphnia</taxon>
    </lineage>
</organism>
<proteinExistence type="predicted"/>
<feature type="compositionally biased region" description="Basic and acidic residues" evidence="1">
    <location>
        <begin position="34"/>
        <end position="44"/>
    </location>
</feature>